<dbReference type="InterPro" id="IPR045076">
    <property type="entry name" value="MutS"/>
</dbReference>
<dbReference type="Gene3D" id="3.40.50.300">
    <property type="entry name" value="P-loop containing nucleotide triphosphate hydrolases"/>
    <property type="match status" value="1"/>
</dbReference>
<dbReference type="PANTHER" id="PTHR48466">
    <property type="entry name" value="OS10G0509000 PROTEIN-RELATED"/>
    <property type="match status" value="1"/>
</dbReference>
<evidence type="ECO:0000313" key="12">
    <source>
        <dbReference type="Proteomes" id="UP000824145"/>
    </source>
</evidence>
<dbReference type="SUPFAM" id="SSF160443">
    <property type="entry name" value="SMR domain-like"/>
    <property type="match status" value="1"/>
</dbReference>
<comment type="function">
    <text evidence="8">Endonuclease that is involved in the suppression of homologous recombination and thus may have a key role in the control of bacterial genetic diversity.</text>
</comment>
<organism evidence="11 12">
    <name type="scientific">Candidatus Caccalectryoclostridium excrementigallinarum</name>
    <dbReference type="NCBI Taxonomy" id="2840710"/>
    <lineage>
        <taxon>Bacteria</taxon>
        <taxon>Bacillati</taxon>
        <taxon>Bacillota</taxon>
        <taxon>Clostridia</taxon>
        <taxon>Christensenellales</taxon>
        <taxon>Christensenellaceae</taxon>
        <taxon>Christensenellaceae incertae sedis</taxon>
        <taxon>Candidatus Caccalectryoclostridium</taxon>
    </lineage>
</organism>
<dbReference type="NCBIfam" id="TIGR01069">
    <property type="entry name" value="mutS2"/>
    <property type="match status" value="1"/>
</dbReference>
<dbReference type="InterPro" id="IPR007696">
    <property type="entry name" value="DNA_mismatch_repair_MutS_core"/>
</dbReference>
<reference evidence="11" key="1">
    <citation type="submission" date="2020-10" db="EMBL/GenBank/DDBJ databases">
        <authorList>
            <person name="Gilroy R."/>
        </authorList>
    </citation>
    <scope>NUCLEOTIDE SEQUENCE</scope>
    <source>
        <strain evidence="11">9366</strain>
    </source>
</reference>
<dbReference type="SMART" id="SM00463">
    <property type="entry name" value="SMR"/>
    <property type="match status" value="1"/>
</dbReference>
<dbReference type="GO" id="GO:0005524">
    <property type="term" value="F:ATP binding"/>
    <property type="evidence" value="ECO:0007669"/>
    <property type="project" value="UniProtKB-UniRule"/>
</dbReference>
<evidence type="ECO:0000256" key="4">
    <source>
        <dbReference type="ARBA" id="ARBA00022801"/>
    </source>
</evidence>
<comment type="similarity">
    <text evidence="8">Belongs to the DNA mismatch repair MutS family. MutS2 subfamily.</text>
</comment>
<gene>
    <name evidence="8" type="primary">mutS2</name>
    <name evidence="8" type="synonym">rqcU</name>
    <name evidence="11" type="ORF">IAB07_00675</name>
</gene>
<dbReference type="Pfam" id="PF01713">
    <property type="entry name" value="Smr"/>
    <property type="match status" value="1"/>
</dbReference>
<dbReference type="InterPro" id="IPR027417">
    <property type="entry name" value="P-loop_NTPase"/>
</dbReference>
<dbReference type="Gene3D" id="3.30.1370.110">
    <property type="match status" value="1"/>
</dbReference>
<dbReference type="PIRSF" id="PIRSF005814">
    <property type="entry name" value="MutS_YshD"/>
    <property type="match status" value="1"/>
</dbReference>
<keyword evidence="3 8" id="KW-0547">Nucleotide-binding</keyword>
<dbReference type="PROSITE" id="PS00486">
    <property type="entry name" value="DNA_MISMATCH_REPAIR_2"/>
    <property type="match status" value="1"/>
</dbReference>
<evidence type="ECO:0000256" key="7">
    <source>
        <dbReference type="ARBA" id="ARBA00023125"/>
    </source>
</evidence>
<comment type="function">
    <text evidence="8">Acts as a ribosome collision sensor, splitting the ribosome into its 2 subunits. Detects stalled/collided 70S ribosomes which it binds and splits by an ATP-hydrolysis driven conformational change. Acts upstream of the ribosome quality control system (RQC), a ribosome-associated complex that mediates the extraction of incompletely synthesized nascent chains from stalled ribosomes and their subsequent degradation. Probably generates substrates for RQC.</text>
</comment>
<keyword evidence="5 8" id="KW-0067">ATP-binding</keyword>
<comment type="subunit">
    <text evidence="8">Homodimer. Binds to stalled ribosomes, contacting rRNA.</text>
</comment>
<keyword evidence="7 8" id="KW-0238">DNA-binding</keyword>
<feature type="coiled-coil region" evidence="9">
    <location>
        <begin position="514"/>
        <end position="602"/>
    </location>
</feature>
<dbReference type="GO" id="GO:0004519">
    <property type="term" value="F:endonuclease activity"/>
    <property type="evidence" value="ECO:0007669"/>
    <property type="project" value="UniProtKB-UniRule"/>
</dbReference>
<dbReference type="SMART" id="SM00534">
    <property type="entry name" value="MUTSac"/>
    <property type="match status" value="1"/>
</dbReference>
<keyword evidence="1 8" id="KW-0540">Nuclease</keyword>
<keyword evidence="2 8" id="KW-0699">rRNA-binding</keyword>
<evidence type="ECO:0000256" key="6">
    <source>
        <dbReference type="ARBA" id="ARBA00022884"/>
    </source>
</evidence>
<comment type="caution">
    <text evidence="11">The sequence shown here is derived from an EMBL/GenBank/DDBJ whole genome shotgun (WGS) entry which is preliminary data.</text>
</comment>
<dbReference type="GO" id="GO:0016887">
    <property type="term" value="F:ATP hydrolysis activity"/>
    <property type="evidence" value="ECO:0007669"/>
    <property type="project" value="InterPro"/>
</dbReference>
<dbReference type="PANTHER" id="PTHR48466:SF2">
    <property type="entry name" value="OS10G0509000 PROTEIN"/>
    <property type="match status" value="1"/>
</dbReference>
<dbReference type="InterPro" id="IPR036063">
    <property type="entry name" value="Smr_dom_sf"/>
</dbReference>
<dbReference type="Proteomes" id="UP000824145">
    <property type="component" value="Unassembled WGS sequence"/>
</dbReference>
<dbReference type="InterPro" id="IPR000432">
    <property type="entry name" value="DNA_mismatch_repair_MutS_C"/>
</dbReference>
<dbReference type="EC" id="3.6.4.-" evidence="8"/>
<evidence type="ECO:0000256" key="1">
    <source>
        <dbReference type="ARBA" id="ARBA00022722"/>
    </source>
</evidence>
<dbReference type="GO" id="GO:0030983">
    <property type="term" value="F:mismatched DNA binding"/>
    <property type="evidence" value="ECO:0007669"/>
    <property type="project" value="InterPro"/>
</dbReference>
<keyword evidence="8 11" id="KW-0255">Endonuclease</keyword>
<keyword evidence="4 8" id="KW-0378">Hydrolase</keyword>
<evidence type="ECO:0000256" key="3">
    <source>
        <dbReference type="ARBA" id="ARBA00022741"/>
    </source>
</evidence>
<dbReference type="InterPro" id="IPR005747">
    <property type="entry name" value="MutS2"/>
</dbReference>
<dbReference type="Pfam" id="PF00488">
    <property type="entry name" value="MutS_V"/>
    <property type="match status" value="1"/>
</dbReference>
<sequence length="779" mass="84622">MNGERSIIALELDKVLARASGYCHGAAAANAILSLRPQSSFDAARLLLEQTSEADIILHEHVVSPEFAFDDVSACLDAAEKMSTLSALEVRRVGVAMRTARLCAGAIDNVPDDRIKHIREISSLIGTDRSLEKHIFDAISQEGELTDEASGELRRLRAAIKAAGAAVRSRLNAFLTGAQSKFLMENLVTVREGRYVLPVKAECRSSVPGLLHDRSASGSTVYIEPYALVEMNNEIRALKAQESAECERILQAFTHEIRGESENIKRSCAAVSALDVIFAKARYARDTKAVMPAYSDDGKIDVKEGRHPLIDGKKVVPVSVRLGGEFNVMIISGPNTGGKTVTLKLCGLFALMSACGFFLPCAEGSRMSWFEEVFCDIGDDQSIELALSTFSSHVVNVAKILKNANARSLVLLDELGAGTDPAEGSALAVACAEKLLSIGCRCMITSHFDELKSFSARSEGVMNASMDFDPVTFAPTYRLLYGVAGSSNALEIAARFDMPEEVLKRAHELISPEKRELSRLIAGAERALRDAEAEREKAKKERSEADAELEKAKLAGDAVEQLKDRLEEKIRRGYRELLADYVEEAEELVESIKQKVKEGDERALFEARRLKNKLAEKAGELPERSGAEGAAGEIGEGDTVFVKSLGKTGVVLNINKKGEYTVKAGVLTTIVPAADVYKAQKSGEKSAPRRVGEYYARPDVSFEIDLRGQTREEAEYNTDIYLSNAAQAGLHEVRLIHGKGSGALRAALQSMLKNDPRVLSFRTGGYGEGDNGVTVVTLK</sequence>
<dbReference type="Pfam" id="PF20297">
    <property type="entry name" value="MSSS"/>
    <property type="match status" value="1"/>
</dbReference>
<name>A0A9D1ML41_9FIRM</name>
<evidence type="ECO:0000256" key="8">
    <source>
        <dbReference type="HAMAP-Rule" id="MF_00092"/>
    </source>
</evidence>
<evidence type="ECO:0000313" key="11">
    <source>
        <dbReference type="EMBL" id="HIU62267.1"/>
    </source>
</evidence>
<dbReference type="GO" id="GO:0019843">
    <property type="term" value="F:rRNA binding"/>
    <property type="evidence" value="ECO:0007669"/>
    <property type="project" value="UniProtKB-UniRule"/>
</dbReference>
<feature type="domain" description="Smr" evidence="10">
    <location>
        <begin position="704"/>
        <end position="779"/>
    </location>
</feature>
<accession>A0A9D1ML41</accession>
<dbReference type="GO" id="GO:0072344">
    <property type="term" value="P:rescue of stalled ribosome"/>
    <property type="evidence" value="ECO:0007669"/>
    <property type="project" value="UniProtKB-UniRule"/>
</dbReference>
<dbReference type="SUPFAM" id="SSF52540">
    <property type="entry name" value="P-loop containing nucleoside triphosphate hydrolases"/>
    <property type="match status" value="1"/>
</dbReference>
<evidence type="ECO:0000259" key="10">
    <source>
        <dbReference type="PROSITE" id="PS50828"/>
    </source>
</evidence>
<evidence type="ECO:0000256" key="5">
    <source>
        <dbReference type="ARBA" id="ARBA00022840"/>
    </source>
</evidence>
<feature type="binding site" evidence="8">
    <location>
        <begin position="333"/>
        <end position="340"/>
    </location>
    <ligand>
        <name>ATP</name>
        <dbReference type="ChEBI" id="CHEBI:30616"/>
    </ligand>
</feature>
<dbReference type="GO" id="GO:0043023">
    <property type="term" value="F:ribosomal large subunit binding"/>
    <property type="evidence" value="ECO:0007669"/>
    <property type="project" value="UniProtKB-UniRule"/>
</dbReference>
<keyword evidence="9" id="KW-0175">Coiled coil</keyword>
<evidence type="ECO:0000256" key="2">
    <source>
        <dbReference type="ARBA" id="ARBA00022730"/>
    </source>
</evidence>
<dbReference type="FunFam" id="3.40.50.300:FF:000830">
    <property type="entry name" value="Endonuclease MutS2"/>
    <property type="match status" value="1"/>
</dbReference>
<dbReference type="PROSITE" id="PS50828">
    <property type="entry name" value="SMR"/>
    <property type="match status" value="1"/>
</dbReference>
<keyword evidence="6 8" id="KW-0694">RNA-binding</keyword>
<dbReference type="HAMAP" id="MF_00092">
    <property type="entry name" value="MutS2"/>
    <property type="match status" value="1"/>
</dbReference>
<dbReference type="InterPro" id="IPR036187">
    <property type="entry name" value="DNA_mismatch_repair_MutS_sf"/>
</dbReference>
<dbReference type="GO" id="GO:0006298">
    <property type="term" value="P:mismatch repair"/>
    <property type="evidence" value="ECO:0007669"/>
    <property type="project" value="InterPro"/>
</dbReference>
<dbReference type="EC" id="3.1.-.-" evidence="8"/>
<dbReference type="SMART" id="SM00533">
    <property type="entry name" value="MUTSd"/>
    <property type="match status" value="1"/>
</dbReference>
<dbReference type="GO" id="GO:0045910">
    <property type="term" value="P:negative regulation of DNA recombination"/>
    <property type="evidence" value="ECO:0007669"/>
    <property type="project" value="InterPro"/>
</dbReference>
<dbReference type="AlphaFoldDB" id="A0A9D1ML41"/>
<dbReference type="EMBL" id="DVNJ01000001">
    <property type="protein sequence ID" value="HIU62267.1"/>
    <property type="molecule type" value="Genomic_DNA"/>
</dbReference>
<proteinExistence type="inferred from homology"/>
<dbReference type="InterPro" id="IPR002625">
    <property type="entry name" value="Smr_dom"/>
</dbReference>
<dbReference type="InterPro" id="IPR046893">
    <property type="entry name" value="MSSS"/>
</dbReference>
<reference evidence="11" key="2">
    <citation type="journal article" date="2021" name="PeerJ">
        <title>Extensive microbial diversity within the chicken gut microbiome revealed by metagenomics and culture.</title>
        <authorList>
            <person name="Gilroy R."/>
            <person name="Ravi A."/>
            <person name="Getino M."/>
            <person name="Pursley I."/>
            <person name="Horton D.L."/>
            <person name="Alikhan N.F."/>
            <person name="Baker D."/>
            <person name="Gharbi K."/>
            <person name="Hall N."/>
            <person name="Watson M."/>
            <person name="Adriaenssens E.M."/>
            <person name="Foster-Nyarko E."/>
            <person name="Jarju S."/>
            <person name="Secka A."/>
            <person name="Antonio M."/>
            <person name="Oren A."/>
            <person name="Chaudhuri R.R."/>
            <person name="La Ragione R."/>
            <person name="Hildebrand F."/>
            <person name="Pallen M.J."/>
        </authorList>
    </citation>
    <scope>NUCLEOTIDE SEQUENCE</scope>
    <source>
        <strain evidence="11">9366</strain>
    </source>
</reference>
<protein>
    <recommendedName>
        <fullName evidence="8">Endonuclease MutS2</fullName>
        <ecNumber evidence="8">3.1.-.-</ecNumber>
    </recommendedName>
    <alternativeName>
        <fullName evidence="8">Ribosome-associated protein quality control-upstream factor</fullName>
        <shortName evidence="8">RQC-upstream factor</shortName>
        <shortName evidence="8">RqcU</shortName>
        <ecNumber evidence="8">3.6.4.-</ecNumber>
    </alternativeName>
</protein>
<dbReference type="GO" id="GO:0140664">
    <property type="term" value="F:ATP-dependent DNA damage sensor activity"/>
    <property type="evidence" value="ECO:0007669"/>
    <property type="project" value="InterPro"/>
</dbReference>
<dbReference type="SUPFAM" id="SSF48334">
    <property type="entry name" value="DNA repair protein MutS, domain III"/>
    <property type="match status" value="1"/>
</dbReference>
<evidence type="ECO:0000256" key="9">
    <source>
        <dbReference type="SAM" id="Coils"/>
    </source>
</evidence>